<organism evidence="5 6">
    <name type="scientific">Circinella minor</name>
    <dbReference type="NCBI Taxonomy" id="1195481"/>
    <lineage>
        <taxon>Eukaryota</taxon>
        <taxon>Fungi</taxon>
        <taxon>Fungi incertae sedis</taxon>
        <taxon>Mucoromycota</taxon>
        <taxon>Mucoromycotina</taxon>
        <taxon>Mucoromycetes</taxon>
        <taxon>Mucorales</taxon>
        <taxon>Lichtheimiaceae</taxon>
        <taxon>Circinella</taxon>
    </lineage>
</organism>
<keyword evidence="1" id="KW-0677">Repeat</keyword>
<dbReference type="PROSITE" id="PS50222">
    <property type="entry name" value="EF_HAND_2"/>
    <property type="match status" value="4"/>
</dbReference>
<dbReference type="AlphaFoldDB" id="A0A8H7VMJ4"/>
<sequence>MPDQFTKEEIEEYKFSFEQFDKDGNGTIDARELGGVMKALNMSVSEVEVKSMIRELDADGSGSIDFEEFLSMLTRTKSNVDAQRELLETFKVFDKNNDGTISANELRNVMNNLGEKISEAELEQMLLEADANKDGVINYEEFVKML</sequence>
<evidence type="ECO:0000256" key="3">
    <source>
        <dbReference type="SAM" id="Coils"/>
    </source>
</evidence>
<dbReference type="SMART" id="SM00054">
    <property type="entry name" value="EFh"/>
    <property type="match status" value="4"/>
</dbReference>
<feature type="domain" description="EF-hand" evidence="4">
    <location>
        <begin position="44"/>
        <end position="79"/>
    </location>
</feature>
<evidence type="ECO:0000256" key="2">
    <source>
        <dbReference type="ARBA" id="ARBA00022837"/>
    </source>
</evidence>
<gene>
    <name evidence="5" type="ORF">INT45_009233</name>
</gene>
<evidence type="ECO:0000256" key="1">
    <source>
        <dbReference type="ARBA" id="ARBA00022737"/>
    </source>
</evidence>
<dbReference type="InterPro" id="IPR011992">
    <property type="entry name" value="EF-hand-dom_pair"/>
</dbReference>
<comment type="caution">
    <text evidence="5">The sequence shown here is derived from an EMBL/GenBank/DDBJ whole genome shotgun (WGS) entry which is preliminary data.</text>
</comment>
<feature type="domain" description="EF-hand" evidence="4">
    <location>
        <begin position="81"/>
        <end position="116"/>
    </location>
</feature>
<feature type="domain" description="EF-hand" evidence="4">
    <location>
        <begin position="117"/>
        <end position="146"/>
    </location>
</feature>
<protein>
    <recommendedName>
        <fullName evidence="4">EF-hand domain-containing protein</fullName>
    </recommendedName>
</protein>
<dbReference type="GO" id="GO:0005509">
    <property type="term" value="F:calcium ion binding"/>
    <property type="evidence" value="ECO:0007669"/>
    <property type="project" value="InterPro"/>
</dbReference>
<dbReference type="EMBL" id="JAEPRB010000002">
    <property type="protein sequence ID" value="KAG2228186.1"/>
    <property type="molecule type" value="Genomic_DNA"/>
</dbReference>
<dbReference type="PANTHER" id="PTHR23048">
    <property type="entry name" value="MYOSIN LIGHT CHAIN 1, 3"/>
    <property type="match status" value="1"/>
</dbReference>
<keyword evidence="2" id="KW-0106">Calcium</keyword>
<dbReference type="InterPro" id="IPR050230">
    <property type="entry name" value="CALM/Myosin/TropC-like"/>
</dbReference>
<dbReference type="Proteomes" id="UP000646827">
    <property type="component" value="Unassembled WGS sequence"/>
</dbReference>
<proteinExistence type="predicted"/>
<keyword evidence="6" id="KW-1185">Reference proteome</keyword>
<dbReference type="InterPro" id="IPR002048">
    <property type="entry name" value="EF_hand_dom"/>
</dbReference>
<dbReference type="Gene3D" id="1.10.238.10">
    <property type="entry name" value="EF-hand"/>
    <property type="match status" value="2"/>
</dbReference>
<name>A0A8H7VMJ4_9FUNG</name>
<evidence type="ECO:0000259" key="4">
    <source>
        <dbReference type="PROSITE" id="PS50222"/>
    </source>
</evidence>
<reference evidence="5 6" key="1">
    <citation type="submission" date="2020-12" db="EMBL/GenBank/DDBJ databases">
        <title>Metabolic potential, ecology and presence of endohyphal bacteria is reflected in genomic diversity of Mucoromycotina.</title>
        <authorList>
            <person name="Muszewska A."/>
            <person name="Okrasinska A."/>
            <person name="Steczkiewicz K."/>
            <person name="Drgas O."/>
            <person name="Orlowska M."/>
            <person name="Perlinska-Lenart U."/>
            <person name="Aleksandrzak-Piekarczyk T."/>
            <person name="Szatraj K."/>
            <person name="Zielenkiewicz U."/>
            <person name="Pilsyk S."/>
            <person name="Malc E."/>
            <person name="Mieczkowski P."/>
            <person name="Kruszewska J.S."/>
            <person name="Biernat P."/>
            <person name="Pawlowska J."/>
        </authorList>
    </citation>
    <scope>NUCLEOTIDE SEQUENCE [LARGE SCALE GENOMIC DNA]</scope>
    <source>
        <strain evidence="5 6">CBS 142.35</strain>
    </source>
</reference>
<dbReference type="SUPFAM" id="SSF47473">
    <property type="entry name" value="EF-hand"/>
    <property type="match status" value="1"/>
</dbReference>
<feature type="domain" description="EF-hand" evidence="4">
    <location>
        <begin position="8"/>
        <end position="43"/>
    </location>
</feature>
<dbReference type="OrthoDB" id="26525at2759"/>
<feature type="non-terminal residue" evidence="5">
    <location>
        <position position="1"/>
    </location>
</feature>
<dbReference type="PRINTS" id="PR00450">
    <property type="entry name" value="RECOVERIN"/>
</dbReference>
<dbReference type="PROSITE" id="PS00018">
    <property type="entry name" value="EF_HAND_1"/>
    <property type="match status" value="4"/>
</dbReference>
<dbReference type="InterPro" id="IPR018247">
    <property type="entry name" value="EF_Hand_1_Ca_BS"/>
</dbReference>
<keyword evidence="3" id="KW-0175">Coiled coil</keyword>
<evidence type="ECO:0000313" key="5">
    <source>
        <dbReference type="EMBL" id="KAG2228186.1"/>
    </source>
</evidence>
<dbReference type="GO" id="GO:0016460">
    <property type="term" value="C:myosin II complex"/>
    <property type="evidence" value="ECO:0007669"/>
    <property type="project" value="TreeGrafter"/>
</dbReference>
<dbReference type="PANTHER" id="PTHR23048:SF59">
    <property type="entry name" value="EF-HAND SUPERFAMILY PROTEIN"/>
    <property type="match status" value="1"/>
</dbReference>
<evidence type="ECO:0000313" key="6">
    <source>
        <dbReference type="Proteomes" id="UP000646827"/>
    </source>
</evidence>
<dbReference type="Pfam" id="PF13499">
    <property type="entry name" value="EF-hand_7"/>
    <property type="match status" value="2"/>
</dbReference>
<dbReference type="FunFam" id="1.10.238.10:FF:000001">
    <property type="entry name" value="Calmodulin 1"/>
    <property type="match status" value="1"/>
</dbReference>
<feature type="coiled-coil region" evidence="3">
    <location>
        <begin position="103"/>
        <end position="130"/>
    </location>
</feature>
<accession>A0A8H7VMJ4</accession>